<dbReference type="EMBL" id="CAJPDR010000731">
    <property type="protein sequence ID" value="CAF9942247.1"/>
    <property type="molecule type" value="Genomic_DNA"/>
</dbReference>
<feature type="transmembrane region" description="Helical" evidence="1">
    <location>
        <begin position="20"/>
        <end position="38"/>
    </location>
</feature>
<keyword evidence="1" id="KW-0812">Transmembrane</keyword>
<dbReference type="Proteomes" id="UP000664203">
    <property type="component" value="Unassembled WGS sequence"/>
</dbReference>
<dbReference type="AlphaFoldDB" id="A0A8H3J7J3"/>
<proteinExistence type="predicted"/>
<evidence type="ECO:0000256" key="1">
    <source>
        <dbReference type="SAM" id="Phobius"/>
    </source>
</evidence>
<keyword evidence="1" id="KW-0472">Membrane</keyword>
<keyword evidence="3" id="KW-1185">Reference proteome</keyword>
<accession>A0A8H3J7J3</accession>
<gene>
    <name evidence="2" type="ORF">ALECFALPRED_009627</name>
</gene>
<name>A0A8H3J7J3_9LECA</name>
<organism evidence="2 3">
    <name type="scientific">Alectoria fallacina</name>
    <dbReference type="NCBI Taxonomy" id="1903189"/>
    <lineage>
        <taxon>Eukaryota</taxon>
        <taxon>Fungi</taxon>
        <taxon>Dikarya</taxon>
        <taxon>Ascomycota</taxon>
        <taxon>Pezizomycotina</taxon>
        <taxon>Lecanoromycetes</taxon>
        <taxon>OSLEUM clade</taxon>
        <taxon>Lecanoromycetidae</taxon>
        <taxon>Lecanorales</taxon>
        <taxon>Lecanorineae</taxon>
        <taxon>Parmeliaceae</taxon>
        <taxon>Alectoria</taxon>
    </lineage>
</organism>
<evidence type="ECO:0000313" key="3">
    <source>
        <dbReference type="Proteomes" id="UP000664203"/>
    </source>
</evidence>
<keyword evidence="1" id="KW-1133">Transmembrane helix</keyword>
<comment type="caution">
    <text evidence="2">The sequence shown here is derived from an EMBL/GenBank/DDBJ whole genome shotgun (WGS) entry which is preliminary data.</text>
</comment>
<protein>
    <submittedName>
        <fullName evidence="2">Uncharacterized protein</fullName>
    </submittedName>
</protein>
<evidence type="ECO:0000313" key="2">
    <source>
        <dbReference type="EMBL" id="CAF9942247.1"/>
    </source>
</evidence>
<dbReference type="OrthoDB" id="3918601at2759"/>
<feature type="non-terminal residue" evidence="2">
    <location>
        <position position="58"/>
    </location>
</feature>
<reference evidence="2" key="1">
    <citation type="submission" date="2021-03" db="EMBL/GenBank/DDBJ databases">
        <authorList>
            <person name="Tagirdzhanova G."/>
        </authorList>
    </citation>
    <scope>NUCLEOTIDE SEQUENCE</scope>
</reference>
<sequence length="58" mass="6504">MSSAANQSGSYQNYGRITNVISWLLLCVMILTVGTRAATKWTMIRRLEGDDFLAFIAF</sequence>